<dbReference type="Pfam" id="PF14111">
    <property type="entry name" value="DUF4283"/>
    <property type="match status" value="1"/>
</dbReference>
<protein>
    <recommendedName>
        <fullName evidence="3">CCHC-type domain-containing protein</fullName>
    </recommendedName>
</protein>
<dbReference type="InterPro" id="IPR001878">
    <property type="entry name" value="Znf_CCHC"/>
</dbReference>
<feature type="region of interest" description="Disordered" evidence="2">
    <location>
        <begin position="279"/>
        <end position="301"/>
    </location>
</feature>
<dbReference type="EMBL" id="LR862130">
    <property type="protein sequence ID" value="CAD1829963.1"/>
    <property type="molecule type" value="Genomic_DNA"/>
</dbReference>
<evidence type="ECO:0000256" key="2">
    <source>
        <dbReference type="SAM" id="MobiDB-lite"/>
    </source>
</evidence>
<keyword evidence="1" id="KW-0863">Zinc-finger</keyword>
<gene>
    <name evidence="4" type="ORF">CB5_LOCUS13174</name>
</gene>
<dbReference type="PROSITE" id="PS50158">
    <property type="entry name" value="ZF_CCHC"/>
    <property type="match status" value="1"/>
</dbReference>
<organism evidence="4">
    <name type="scientific">Ananas comosus var. bracteatus</name>
    <name type="common">red pineapple</name>
    <dbReference type="NCBI Taxonomy" id="296719"/>
    <lineage>
        <taxon>Eukaryota</taxon>
        <taxon>Viridiplantae</taxon>
        <taxon>Streptophyta</taxon>
        <taxon>Embryophyta</taxon>
        <taxon>Tracheophyta</taxon>
        <taxon>Spermatophyta</taxon>
        <taxon>Magnoliopsida</taxon>
        <taxon>Liliopsida</taxon>
        <taxon>Poales</taxon>
        <taxon>Bromeliaceae</taxon>
        <taxon>Bromelioideae</taxon>
        <taxon>Ananas</taxon>
    </lineage>
</organism>
<name>A0A6V7PGV7_ANACO</name>
<feature type="compositionally biased region" description="Pro residues" evidence="2">
    <location>
        <begin position="1"/>
        <end position="12"/>
    </location>
</feature>
<proteinExistence type="predicted"/>
<feature type="compositionally biased region" description="Polar residues" evidence="2">
    <location>
        <begin position="329"/>
        <end position="340"/>
    </location>
</feature>
<feature type="compositionally biased region" description="Basic residues" evidence="2">
    <location>
        <begin position="314"/>
        <end position="327"/>
    </location>
</feature>
<feature type="region of interest" description="Disordered" evidence="2">
    <location>
        <begin position="1"/>
        <end position="28"/>
    </location>
</feature>
<dbReference type="GO" id="GO:0003676">
    <property type="term" value="F:nucleic acid binding"/>
    <property type="evidence" value="ECO:0007669"/>
    <property type="project" value="InterPro"/>
</dbReference>
<dbReference type="InterPro" id="IPR040256">
    <property type="entry name" value="At4g02000-like"/>
</dbReference>
<feature type="region of interest" description="Disordered" evidence="2">
    <location>
        <begin position="518"/>
        <end position="544"/>
    </location>
</feature>
<dbReference type="GO" id="GO:0008270">
    <property type="term" value="F:zinc ion binding"/>
    <property type="evidence" value="ECO:0007669"/>
    <property type="project" value="UniProtKB-KW"/>
</dbReference>
<keyword evidence="1" id="KW-0479">Metal-binding</keyword>
<dbReference type="PANTHER" id="PTHR31286">
    <property type="entry name" value="GLYCINE-RICH CELL WALL STRUCTURAL PROTEIN 1.8-LIKE"/>
    <property type="match status" value="1"/>
</dbReference>
<feature type="compositionally biased region" description="Polar residues" evidence="2">
    <location>
        <begin position="520"/>
        <end position="530"/>
    </location>
</feature>
<feature type="region of interest" description="Disordered" evidence="2">
    <location>
        <begin position="314"/>
        <end position="376"/>
    </location>
</feature>
<evidence type="ECO:0000256" key="1">
    <source>
        <dbReference type="PROSITE-ProRule" id="PRU00047"/>
    </source>
</evidence>
<feature type="compositionally biased region" description="Basic and acidic residues" evidence="2">
    <location>
        <begin position="362"/>
        <end position="376"/>
    </location>
</feature>
<dbReference type="PANTHER" id="PTHR31286:SF99">
    <property type="entry name" value="DUF4283 DOMAIN-CONTAINING PROTEIN"/>
    <property type="match status" value="1"/>
</dbReference>
<dbReference type="AlphaFoldDB" id="A0A6V7PGV7"/>
<sequence length="630" mass="70015">MEGGPPPDPPPLMESSSPSHAQKDSELMPQSRSWAQVTSGVGKDIAHINANFITADQLSRIKAATTDRVVIDPIELQESINEWQFSLIGKFLTRPPPLHIIKNVLSTIWPTDGNLDIIDLPSGFFLFKFSSEQAMLSILSDSPWTVRGLPLNLMRWRPNFNPMEEMISTAPVWVHFHNLPIEYWKQPIFLQIASRVGRPLKLDDTTLTRARGQFARVCIEIDLSKPLCQGLWVGPPEREAYVLISYENLPVVCFCCGHVGHRPTDCPTKKLMIVKDPIRMSNSLSEGEPGEGISRQQGNEDDKFLFGPWIRVRRRSGRRGRSRRRSRSQQPKTISPTPTTGRGVGDNPVQRTRGFIVGRSEPATKDRSDHSRDRALNGKNHINERVRFNPLISSMITPTYRGDAATLNVDQGETNVNRPTSMKLAMGPMGSDRWKKSGLKNSNARDGVLAWTSGTQKIVHGGPSELVDQIKSVNYGVLASNEDQIAARGEAMSVDRHPHNGDQCMEEGNHGGLLQAASFFPSSSDPNRLDTSAGEGSSRPPSPTEMLAKKVSMALDALPPLAHRQPLRSSLARKLARLGSKKGIMEELDLGDLAQKSPELLKAKLKSASRRSTKRQPQRRTSKRSQWLMS</sequence>
<accession>A0A6V7PGV7</accession>
<reference evidence="4" key="1">
    <citation type="submission" date="2020-07" db="EMBL/GenBank/DDBJ databases">
        <authorList>
            <person name="Lin J."/>
        </authorList>
    </citation>
    <scope>NUCLEOTIDE SEQUENCE</scope>
</reference>
<feature type="region of interest" description="Disordered" evidence="2">
    <location>
        <begin position="605"/>
        <end position="630"/>
    </location>
</feature>
<feature type="compositionally biased region" description="Basic residues" evidence="2">
    <location>
        <begin position="605"/>
        <end position="623"/>
    </location>
</feature>
<evidence type="ECO:0000313" key="4">
    <source>
        <dbReference type="EMBL" id="CAD1829963.1"/>
    </source>
</evidence>
<feature type="domain" description="CCHC-type" evidence="3">
    <location>
        <begin position="253"/>
        <end position="267"/>
    </location>
</feature>
<keyword evidence="1" id="KW-0862">Zinc</keyword>
<evidence type="ECO:0000259" key="3">
    <source>
        <dbReference type="PROSITE" id="PS50158"/>
    </source>
</evidence>
<dbReference type="InterPro" id="IPR025558">
    <property type="entry name" value="DUF4283"/>
</dbReference>